<dbReference type="Pfam" id="PF02736">
    <property type="entry name" value="Myosin_N"/>
    <property type="match status" value="1"/>
</dbReference>
<evidence type="ECO:0000256" key="14">
    <source>
        <dbReference type="ARBA" id="ARBA00023203"/>
    </source>
</evidence>
<evidence type="ECO:0000256" key="9">
    <source>
        <dbReference type="ARBA" id="ARBA00022860"/>
    </source>
</evidence>
<dbReference type="Ensembl" id="ENSFALT00000039214.1">
    <property type="protein sequence ID" value="ENSFALP00000029946.1"/>
    <property type="gene ID" value="ENSFALG00000007369.2"/>
</dbReference>
<evidence type="ECO:0000313" key="26">
    <source>
        <dbReference type="Proteomes" id="UP000016665"/>
    </source>
</evidence>
<dbReference type="GO" id="GO:0016460">
    <property type="term" value="C:myosin II complex"/>
    <property type="evidence" value="ECO:0007669"/>
    <property type="project" value="TreeGrafter"/>
</dbReference>
<keyword evidence="3" id="KW-0787">Thick filament</keyword>
<feature type="coiled-coil region" evidence="22">
    <location>
        <begin position="1250"/>
        <end position="1600"/>
    </location>
</feature>
<dbReference type="InterPro" id="IPR002928">
    <property type="entry name" value="Myosin_tail"/>
</dbReference>
<dbReference type="SUPFAM" id="SSF90257">
    <property type="entry name" value="Myosin rod fragments"/>
    <property type="match status" value="2"/>
</dbReference>
<dbReference type="FunFam" id="1.20.5.340:FF:000006">
    <property type="entry name" value="Myosin heavy chain"/>
    <property type="match status" value="1"/>
</dbReference>
<keyword evidence="10 22" id="KW-0175">Coiled coil</keyword>
<dbReference type="Pfam" id="PF00063">
    <property type="entry name" value="Myosin_head"/>
    <property type="match status" value="2"/>
</dbReference>
<reference evidence="25" key="3">
    <citation type="submission" date="2025-09" db="UniProtKB">
        <authorList>
            <consortium name="Ensembl"/>
        </authorList>
    </citation>
    <scope>IDENTIFICATION</scope>
</reference>
<evidence type="ECO:0000256" key="7">
    <source>
        <dbReference type="ARBA" id="ARBA00022741"/>
    </source>
</evidence>
<keyword evidence="12 21" id="KW-0505">Motor protein</keyword>
<keyword evidence="9" id="KW-0112">Calmodulin-binding</keyword>
<comment type="subcellular location">
    <subcellularLocation>
        <location evidence="1">Cytoplasm</location>
        <location evidence="1">Myofibril</location>
        <location evidence="1">Sarcomere</location>
    </subcellularLocation>
</comment>
<evidence type="ECO:0000256" key="6">
    <source>
        <dbReference type="ARBA" id="ARBA00022553"/>
    </source>
</evidence>
<dbReference type="GO" id="GO:0005516">
    <property type="term" value="F:calmodulin binding"/>
    <property type="evidence" value="ECO:0007669"/>
    <property type="project" value="UniProtKB-KW"/>
</dbReference>
<comment type="function">
    <text evidence="15">Myosins are actin-based motor molecules with ATPase activity essential for muscle contraction. Forms regular bipolar thick filaments that, together with actin thin filaments, constitute the fundamental contractile unit of skeletal and cardiac muscle.</text>
</comment>
<dbReference type="InterPro" id="IPR008989">
    <property type="entry name" value="Myosin_S1_N"/>
</dbReference>
<dbReference type="SMART" id="SM00242">
    <property type="entry name" value="MYSc"/>
    <property type="match status" value="1"/>
</dbReference>
<dbReference type="PRINTS" id="PR00193">
    <property type="entry name" value="MYOSINHEAVY"/>
</dbReference>
<keyword evidence="4" id="KW-0488">Methylation</keyword>
<evidence type="ECO:0000259" key="24">
    <source>
        <dbReference type="PROSITE" id="PS51844"/>
    </source>
</evidence>
<dbReference type="Gene3D" id="1.20.5.370">
    <property type="match status" value="3"/>
</dbReference>
<evidence type="ECO:0000256" key="13">
    <source>
        <dbReference type="ARBA" id="ARBA00023179"/>
    </source>
</evidence>
<dbReference type="Gene3D" id="3.40.850.10">
    <property type="entry name" value="Kinesin motor domain"/>
    <property type="match status" value="2"/>
</dbReference>
<dbReference type="Gene3D" id="1.20.120.720">
    <property type="entry name" value="Myosin VI head, motor domain, U50 subdomain"/>
    <property type="match status" value="1"/>
</dbReference>
<evidence type="ECO:0000256" key="3">
    <source>
        <dbReference type="ARBA" id="ARBA00022433"/>
    </source>
</evidence>
<evidence type="ECO:0000256" key="17">
    <source>
        <dbReference type="ARBA" id="ARBA00041438"/>
    </source>
</evidence>
<organism evidence="25 26">
    <name type="scientific">Ficedula albicollis</name>
    <name type="common">Collared flycatcher</name>
    <name type="synonym">Muscicapa albicollis</name>
    <dbReference type="NCBI Taxonomy" id="59894"/>
    <lineage>
        <taxon>Eukaryota</taxon>
        <taxon>Metazoa</taxon>
        <taxon>Chordata</taxon>
        <taxon>Craniata</taxon>
        <taxon>Vertebrata</taxon>
        <taxon>Euteleostomi</taxon>
        <taxon>Archelosauria</taxon>
        <taxon>Archosauria</taxon>
        <taxon>Dinosauria</taxon>
        <taxon>Saurischia</taxon>
        <taxon>Theropoda</taxon>
        <taxon>Coelurosauria</taxon>
        <taxon>Aves</taxon>
        <taxon>Neognathae</taxon>
        <taxon>Neoaves</taxon>
        <taxon>Telluraves</taxon>
        <taxon>Australaves</taxon>
        <taxon>Passeriformes</taxon>
        <taxon>Muscicapidae</taxon>
        <taxon>Ficedula</taxon>
    </lineage>
</organism>
<keyword evidence="5" id="KW-0963">Cytoplasm</keyword>
<dbReference type="FunFam" id="3.40.850.10:FF:000101">
    <property type="entry name" value="Slow myosin heavy chain 2"/>
    <property type="match status" value="1"/>
</dbReference>
<dbReference type="Gene3D" id="2.30.30.360">
    <property type="entry name" value="Myosin S1 fragment, N-terminal"/>
    <property type="match status" value="1"/>
</dbReference>
<dbReference type="GO" id="GO:0032982">
    <property type="term" value="C:myosin filament"/>
    <property type="evidence" value="ECO:0007669"/>
    <property type="project" value="UniProtKB-KW"/>
</dbReference>
<evidence type="ECO:0000256" key="20">
    <source>
        <dbReference type="ARBA" id="ARBA00046736"/>
    </source>
</evidence>
<evidence type="ECO:0000313" key="25">
    <source>
        <dbReference type="Ensembl" id="ENSFALP00000029946.1"/>
    </source>
</evidence>
<dbReference type="GO" id="GO:0060048">
    <property type="term" value="P:cardiac muscle contraction"/>
    <property type="evidence" value="ECO:0007669"/>
    <property type="project" value="TreeGrafter"/>
</dbReference>
<feature type="domain" description="Myosin motor" evidence="23">
    <location>
        <begin position="85"/>
        <end position="736"/>
    </location>
</feature>
<dbReference type="Gene3D" id="1.20.58.530">
    <property type="match status" value="1"/>
</dbReference>
<dbReference type="FunFam" id="1.20.5.4820:FF:000001">
    <property type="entry name" value="Myosin heavy chain"/>
    <property type="match status" value="1"/>
</dbReference>
<dbReference type="PROSITE" id="PS51456">
    <property type="entry name" value="MYOSIN_MOTOR"/>
    <property type="match status" value="1"/>
</dbReference>
<dbReference type="GO" id="GO:0030017">
    <property type="term" value="C:sarcomere"/>
    <property type="evidence" value="ECO:0007669"/>
    <property type="project" value="UniProtKB-SubCell"/>
</dbReference>
<dbReference type="Gene3D" id="1.20.5.4820">
    <property type="match status" value="1"/>
</dbReference>
<dbReference type="PROSITE" id="PS50096">
    <property type="entry name" value="IQ"/>
    <property type="match status" value="1"/>
</dbReference>
<evidence type="ECO:0000256" key="8">
    <source>
        <dbReference type="ARBA" id="ARBA00022840"/>
    </source>
</evidence>
<sequence>MADAVLAALGAAAPFLRPGERERLAAQTRPFDPRSECFVPHPREEFVRGRVTGRQGGEATVQTELGETVTVKEADIHQQNPPKFDKIEDMAMLTFLHEPAVLYNLKERYASWLIYTYSGLFCVTVNPYKWLPVYNAEVVAAYRGKKRSEAPPHIFSISDNAYQSMLTDRENQSILITGESGAGKTVNTKRVIQYFASIAAIGDRKKEVTNSSKGTLEDQIIQANPALEAFGNAKTLRNDNSSRFVSDGGGFCEVESVGQFVGQGLWYRICCMKAATSTSFHYSPRGSSSGSISGPLGSWHQLILRPAGVYKLTGAIMHFGNMKFKQKQREEQAEPDGTEDADKSAYLMGLNSADLLKGLCHPRVKVGNEYVTKGQNVQQVYYSIGALAKAVYEKMFNWMVVRINNSLDTKQPRQYFIGVLDIAGFEIFDFNSFEQLCINFTNEKLQQFFNHHMFVLEQEEYKKEGIEWEFIDFGMDLQACIDLIEKPMGIMSILEEECMFPKASDMTFKAKLFDNHLGKSANFGKPRNVKGKPEAHFSLVHYAGTVDYNIIGWLEKNKDPLNETVVGLYQKSALKLLANLFSNYAGADAGKGKGAKKKGSSFQTVSALHRENLNKLMANLKTTHPHFVRCIIPNERKEPGVMDNPLVMHQLRCNGVLEGIRICRKGFPNRILYGDFRQRYRILNPAAIPEGQFIDSRKGAEKLLGSIDIDHNQYKFGHTKVFFKAGLLGLLEEMRDERLSRIITRIQAQARGQLMRIEFKKILERRDSLLVIQWNIRAFMGVKNWPWMKLYFKIKPLLKSAETEKEMQNMKEEFGRLKEALEKSEARRKDLEEKMVSMLQEKNDLQLQVQAEQDNLNDAEERCDQLIKNKIQLEAKVKELTERLEDEEEMNAELTARKRKLEDECSELKKDIDDLELTLAKVEKEKHATENKVKEMAGLDETIAKLTKEKKALQESHQQTLDDLQAEEDKVNTLTKAKLKLEQQVDDLEGSLEQEKKVRMDLERAKRKLEGDLKLTQENIMDLENDKQQLEEKLKKKEFEINQQNSKIEDEQALALQLQKKLKELQARIEELEEELEAERTGRAKVEKLRSDLSRELEEISERLEEAGGATSVQIELNKKREAEFQKMRRDLEEATLQHEATAAALRKKHADSVAELSEQIDNLQRVKQKLEKEKSELKLELDDLSSNMEQLIKAKVERGQGRHLISAMGIILLLHSFPPYFPPPRWAWRRSLAPWRTRQLNTGPTRHDCDLLREQYEEETEAKAELQRSLSKANSEVAQWRTKYETDAIQRTEELEERLQEAEEAVEAVNAKCSSLEKTKHRLQNEIEDLMADVERSNILTEWKQKFEESQMELDASQKEARSLSTELFKLKNAYEESLEHLETFKRENKNLQGETMQLGGSHKTIHELEKVRKQLDAEKLELQAALEEAEVSQITSPRSSNLEFNQVKADYERKLAEKDEEMEQAKRNHLRVVDSLQTSLDAETRSRNEALRLKKKMEGDLNEMEIQLSHANRVAAEAQSHLKGAQAHLKDTQLQLDDVVRANEDLKENIAIVERRNNLLQSELEEMQAVVEQTERARKLAEQELIEASERVQLLHSQVRPHIPARREITSMNVGF</sequence>
<feature type="binding site" evidence="21">
    <location>
        <begin position="178"/>
        <end position="185"/>
    </location>
    <ligand>
        <name>ATP</name>
        <dbReference type="ChEBI" id="CHEBI:30616"/>
    </ligand>
</feature>
<dbReference type="InterPro" id="IPR036961">
    <property type="entry name" value="Kinesin_motor_dom_sf"/>
</dbReference>
<keyword evidence="7 21" id="KW-0547">Nucleotide-binding</keyword>
<feature type="coiled-coil region" evidence="22">
    <location>
        <begin position="800"/>
        <end position="1195"/>
    </location>
</feature>
<dbReference type="InterPro" id="IPR027417">
    <property type="entry name" value="P-loop_NTPase"/>
</dbReference>
<comment type="similarity">
    <text evidence="2 21">Belongs to the TRAFAC class myosin-kinesin ATPase superfamily. Myosin family.</text>
</comment>
<keyword evidence="14 21" id="KW-0009">Actin-binding</keyword>
<evidence type="ECO:0000256" key="4">
    <source>
        <dbReference type="ARBA" id="ARBA00022481"/>
    </source>
</evidence>
<protein>
    <recommendedName>
        <fullName evidence="16">Myosin-7</fullName>
    </recommendedName>
    <alternativeName>
        <fullName evidence="17">Myosin heavy chain 7</fullName>
    </alternativeName>
    <alternativeName>
        <fullName evidence="19">Myosin heavy chain slow isoform</fullName>
    </alternativeName>
    <alternativeName>
        <fullName evidence="18">Myosin heavy chain, cardiac muscle beta isoform</fullName>
    </alternativeName>
</protein>
<dbReference type="FunFam" id="1.20.120.720:FF:000001">
    <property type="entry name" value="Myosin heavy chain, muscle"/>
    <property type="match status" value="1"/>
</dbReference>
<dbReference type="GeneTree" id="ENSGT00940000154805"/>
<dbReference type="Gene3D" id="1.20.5.340">
    <property type="match status" value="3"/>
</dbReference>
<evidence type="ECO:0000256" key="2">
    <source>
        <dbReference type="ARBA" id="ARBA00008314"/>
    </source>
</evidence>
<dbReference type="PANTHER" id="PTHR45615:SF1">
    <property type="entry name" value="MYOSIN-7"/>
    <property type="match status" value="1"/>
</dbReference>
<dbReference type="GO" id="GO:0005524">
    <property type="term" value="F:ATP binding"/>
    <property type="evidence" value="ECO:0007669"/>
    <property type="project" value="UniProtKB-UniRule"/>
</dbReference>
<dbReference type="GO" id="GO:0045214">
    <property type="term" value="P:sarcomere organization"/>
    <property type="evidence" value="ECO:0007669"/>
    <property type="project" value="TreeGrafter"/>
</dbReference>
<dbReference type="Pfam" id="PF01576">
    <property type="entry name" value="Myosin_tail_1"/>
    <property type="match status" value="2"/>
</dbReference>
<dbReference type="InterPro" id="IPR001609">
    <property type="entry name" value="Myosin_head_motor_dom-like"/>
</dbReference>
<evidence type="ECO:0000256" key="15">
    <source>
        <dbReference type="ARBA" id="ARBA00037090"/>
    </source>
</evidence>
<dbReference type="FunFam" id="1.20.5.370:FF:000007">
    <property type="entry name" value="Myosin heavy chain"/>
    <property type="match status" value="1"/>
</dbReference>
<dbReference type="InterPro" id="IPR004009">
    <property type="entry name" value="SH3_Myosin"/>
</dbReference>
<keyword evidence="6" id="KW-0597">Phosphoprotein</keyword>
<feature type="domain" description="Myosin N-terminal SH3-like" evidence="24">
    <location>
        <begin position="32"/>
        <end position="81"/>
    </location>
</feature>
<evidence type="ECO:0000256" key="11">
    <source>
        <dbReference type="ARBA" id="ARBA00023123"/>
    </source>
</evidence>
<dbReference type="PANTHER" id="PTHR45615">
    <property type="entry name" value="MYOSIN HEAVY CHAIN, NON-MUSCLE"/>
    <property type="match status" value="1"/>
</dbReference>
<dbReference type="SUPFAM" id="SSF52540">
    <property type="entry name" value="P-loop containing nucleoside triphosphate hydrolases"/>
    <property type="match status" value="1"/>
</dbReference>
<dbReference type="CDD" id="cd01377">
    <property type="entry name" value="MYSc_class_II"/>
    <property type="match status" value="1"/>
</dbReference>
<dbReference type="GO" id="GO:0007512">
    <property type="term" value="P:adult heart development"/>
    <property type="evidence" value="ECO:0007669"/>
    <property type="project" value="TreeGrafter"/>
</dbReference>
<evidence type="ECO:0000256" key="5">
    <source>
        <dbReference type="ARBA" id="ARBA00022490"/>
    </source>
</evidence>
<gene>
    <name evidence="25" type="primary">LOC101809654</name>
</gene>
<dbReference type="FunFam" id="1.20.5.340:FF:000004">
    <property type="entry name" value="Myosin heavy chain"/>
    <property type="match status" value="1"/>
</dbReference>
<evidence type="ECO:0000256" key="1">
    <source>
        <dbReference type="ARBA" id="ARBA00004204"/>
    </source>
</evidence>
<feature type="region of interest" description="Actin-binding" evidence="21">
    <location>
        <begin position="613"/>
        <end position="635"/>
    </location>
</feature>
<proteinExistence type="inferred from homology"/>
<evidence type="ECO:0000256" key="16">
    <source>
        <dbReference type="ARBA" id="ARBA00039815"/>
    </source>
</evidence>
<evidence type="ECO:0000256" key="10">
    <source>
        <dbReference type="ARBA" id="ARBA00023054"/>
    </source>
</evidence>
<dbReference type="FunFam" id="1.20.5.370:FF:000003">
    <property type="entry name" value="Myosin heavy chain"/>
    <property type="match status" value="1"/>
</dbReference>
<dbReference type="FunFam" id="1.20.5.340:FF:000002">
    <property type="entry name" value="Myosin heavy chain"/>
    <property type="match status" value="1"/>
</dbReference>
<reference evidence="25 26" key="1">
    <citation type="journal article" date="2012" name="Nature">
        <title>The genomic landscape of species divergence in Ficedula flycatchers.</title>
        <authorList>
            <person name="Ellegren H."/>
            <person name="Smeds L."/>
            <person name="Burri R."/>
            <person name="Olason P.I."/>
            <person name="Backstrom N."/>
            <person name="Kawakami T."/>
            <person name="Kunstner A."/>
            <person name="Makinen H."/>
            <person name="Nadachowska-Brzyska K."/>
            <person name="Qvarnstrom A."/>
            <person name="Uebbing S."/>
            <person name="Wolf J.B."/>
        </authorList>
    </citation>
    <scope>NUCLEOTIDE SEQUENCE [LARGE SCALE GENOMIC DNA]</scope>
</reference>
<comment type="subunit">
    <text evidence="20">Muscle myosin is a hexameric protein that consists of 2 heavy chain subunits (MHC), 2 alkali light chain subunits (MLC) and 2 regulatory light chain subunits (MLC-2). Interacts with ECPAS. Interacts (via C-terminus) with LRRC39.</text>
</comment>
<dbReference type="GO" id="GO:0000146">
    <property type="term" value="F:microfilament motor activity"/>
    <property type="evidence" value="ECO:0007669"/>
    <property type="project" value="TreeGrafter"/>
</dbReference>
<evidence type="ECO:0000259" key="23">
    <source>
        <dbReference type="PROSITE" id="PS51456"/>
    </source>
</evidence>
<keyword evidence="13" id="KW-0514">Muscle protein</keyword>
<dbReference type="FunFam" id="1.20.5.370:FF:000001">
    <property type="entry name" value="Myosin heavy chain"/>
    <property type="match status" value="1"/>
</dbReference>
<dbReference type="FunFam" id="1.20.58.530:FF:000001">
    <property type="entry name" value="Myosin heavy chain"/>
    <property type="match status" value="1"/>
</dbReference>
<keyword evidence="26" id="KW-1185">Reference proteome</keyword>
<accession>A0A803W4P0</accession>
<evidence type="ECO:0000256" key="21">
    <source>
        <dbReference type="PROSITE-ProRule" id="PRU00782"/>
    </source>
</evidence>
<keyword evidence="11 21" id="KW-0518">Myosin</keyword>
<evidence type="ECO:0000256" key="12">
    <source>
        <dbReference type="ARBA" id="ARBA00023175"/>
    </source>
</evidence>
<dbReference type="GO" id="GO:0051015">
    <property type="term" value="F:actin filament binding"/>
    <property type="evidence" value="ECO:0007669"/>
    <property type="project" value="InterPro"/>
</dbReference>
<evidence type="ECO:0000256" key="19">
    <source>
        <dbReference type="ARBA" id="ARBA00043207"/>
    </source>
</evidence>
<keyword evidence="8 21" id="KW-0067">ATP-binding</keyword>
<dbReference type="PROSITE" id="PS51844">
    <property type="entry name" value="SH3_LIKE"/>
    <property type="match status" value="1"/>
</dbReference>
<reference evidence="25" key="2">
    <citation type="submission" date="2025-08" db="UniProtKB">
        <authorList>
            <consortium name="Ensembl"/>
        </authorList>
    </citation>
    <scope>IDENTIFICATION</scope>
</reference>
<dbReference type="InterPro" id="IPR014751">
    <property type="entry name" value="XRCC4-like_C"/>
</dbReference>
<evidence type="ECO:0000256" key="18">
    <source>
        <dbReference type="ARBA" id="ARBA00041905"/>
    </source>
</evidence>
<dbReference type="Proteomes" id="UP000016665">
    <property type="component" value="Chromosome 2"/>
</dbReference>
<name>A0A803W4P0_FICAL</name>
<evidence type="ECO:0000256" key="22">
    <source>
        <dbReference type="SAM" id="Coils"/>
    </source>
</evidence>
<dbReference type="GO" id="GO:0030049">
    <property type="term" value="P:muscle filament sliding"/>
    <property type="evidence" value="ECO:0007669"/>
    <property type="project" value="TreeGrafter"/>
</dbReference>
<dbReference type="FunFam" id="2.30.30.360:FF:000001">
    <property type="entry name" value="Myosin heavy chain"/>
    <property type="match status" value="1"/>
</dbReference>